<sequence length="235" mass="24893">MFKRMPPLVLASALSFGALAATPVLMAAPAVADDVQKEVSADQAFPFLSKFLALPIAERDEITVAYLLKIKNGSARDGSIILKHNGQSQKLSILGDGRITPLPTLAQLRGGKIVLTGPKDMSVAMKVRIYATETPAKTMPAAPLIKAVDQSGRVLKKIAGALFALAPKPDRVYFVGAGNARVVMADGSQKILPRSAVADAYPAGTPYFVPSEYQGAVSFTFDNVPSRIGIDDRAK</sequence>
<evidence type="ECO:0000256" key="1">
    <source>
        <dbReference type="SAM" id="SignalP"/>
    </source>
</evidence>
<proteinExistence type="predicted"/>
<evidence type="ECO:0000313" key="2">
    <source>
        <dbReference type="EMBL" id="MDC7683480.1"/>
    </source>
</evidence>
<gene>
    <name evidence="2" type="ORF">PQU92_09350</name>
</gene>
<organism evidence="2 3">
    <name type="scientific">Asticcacaulis aquaticus</name>
    <dbReference type="NCBI Taxonomy" id="2984212"/>
    <lineage>
        <taxon>Bacteria</taxon>
        <taxon>Pseudomonadati</taxon>
        <taxon>Pseudomonadota</taxon>
        <taxon>Alphaproteobacteria</taxon>
        <taxon>Caulobacterales</taxon>
        <taxon>Caulobacteraceae</taxon>
        <taxon>Asticcacaulis</taxon>
    </lineage>
</organism>
<feature type="chain" id="PRO_5046941089" evidence="1">
    <location>
        <begin position="21"/>
        <end position="235"/>
    </location>
</feature>
<comment type="caution">
    <text evidence="2">The sequence shown here is derived from an EMBL/GenBank/DDBJ whole genome shotgun (WGS) entry which is preliminary data.</text>
</comment>
<dbReference type="Proteomes" id="UP001214854">
    <property type="component" value="Unassembled WGS sequence"/>
</dbReference>
<dbReference type="EMBL" id="JAQQKX010000006">
    <property type="protein sequence ID" value="MDC7683480.1"/>
    <property type="molecule type" value="Genomic_DNA"/>
</dbReference>
<accession>A0ABT5HUF8</accession>
<reference evidence="2 3" key="1">
    <citation type="submission" date="2023-01" db="EMBL/GenBank/DDBJ databases">
        <title>Novel species of the genus Asticcacaulis isolated from rivers.</title>
        <authorList>
            <person name="Lu H."/>
        </authorList>
    </citation>
    <scope>NUCLEOTIDE SEQUENCE [LARGE SCALE GENOMIC DNA]</scope>
    <source>
        <strain evidence="2 3">BYS171W</strain>
    </source>
</reference>
<protein>
    <submittedName>
        <fullName evidence="2">Uncharacterized protein</fullName>
    </submittedName>
</protein>
<evidence type="ECO:0000313" key="3">
    <source>
        <dbReference type="Proteomes" id="UP001214854"/>
    </source>
</evidence>
<keyword evidence="3" id="KW-1185">Reference proteome</keyword>
<name>A0ABT5HUF8_9CAUL</name>
<feature type="signal peptide" evidence="1">
    <location>
        <begin position="1"/>
        <end position="20"/>
    </location>
</feature>
<dbReference type="RefSeq" id="WP_272747948.1">
    <property type="nucleotide sequence ID" value="NZ_JAQQKX010000006.1"/>
</dbReference>
<keyword evidence="1" id="KW-0732">Signal</keyword>